<protein>
    <submittedName>
        <fullName evidence="1">Uncharacterized protein</fullName>
    </submittedName>
</protein>
<sequence>MPWSGSDAEGTEQTESQLREWQQQKLSYRAISEVGVNGCSSIKINKLHRFTPAGDLTHTVLLMEVPLSFGLSPKRSQRTNRCGISGYLYTRELRAAQLYQCSCAAVFKSPQLPALHCDIPSKPVCLKASSYAVLSPKGYVQCIASSYNLPPSSF</sequence>
<evidence type="ECO:0000313" key="1">
    <source>
        <dbReference type="EMBL" id="EMP40325.1"/>
    </source>
</evidence>
<reference evidence="2" key="1">
    <citation type="journal article" date="2013" name="Nat. Genet.">
        <title>The draft genomes of soft-shell turtle and green sea turtle yield insights into the development and evolution of the turtle-specific body plan.</title>
        <authorList>
            <person name="Wang Z."/>
            <person name="Pascual-Anaya J."/>
            <person name="Zadissa A."/>
            <person name="Li W."/>
            <person name="Niimura Y."/>
            <person name="Huang Z."/>
            <person name="Li C."/>
            <person name="White S."/>
            <person name="Xiong Z."/>
            <person name="Fang D."/>
            <person name="Wang B."/>
            <person name="Ming Y."/>
            <person name="Chen Y."/>
            <person name="Zheng Y."/>
            <person name="Kuraku S."/>
            <person name="Pignatelli M."/>
            <person name="Herrero J."/>
            <person name="Beal K."/>
            <person name="Nozawa M."/>
            <person name="Li Q."/>
            <person name="Wang J."/>
            <person name="Zhang H."/>
            <person name="Yu L."/>
            <person name="Shigenobu S."/>
            <person name="Wang J."/>
            <person name="Liu J."/>
            <person name="Flicek P."/>
            <person name="Searle S."/>
            <person name="Wang J."/>
            <person name="Kuratani S."/>
            <person name="Yin Y."/>
            <person name="Aken B."/>
            <person name="Zhang G."/>
            <person name="Irie N."/>
        </authorList>
    </citation>
    <scope>NUCLEOTIDE SEQUENCE [LARGE SCALE GENOMIC DNA]</scope>
</reference>
<dbReference type="Proteomes" id="UP000031443">
    <property type="component" value="Unassembled WGS sequence"/>
</dbReference>
<evidence type="ECO:0000313" key="2">
    <source>
        <dbReference type="Proteomes" id="UP000031443"/>
    </source>
</evidence>
<keyword evidence="2" id="KW-1185">Reference proteome</keyword>
<dbReference type="AlphaFoldDB" id="M7BX04"/>
<gene>
    <name evidence="1" type="ORF">UY3_02488</name>
</gene>
<name>M7BX04_CHEMY</name>
<accession>M7BX04</accession>
<organism evidence="1 2">
    <name type="scientific">Chelonia mydas</name>
    <name type="common">Green sea-turtle</name>
    <name type="synonym">Chelonia agassizi</name>
    <dbReference type="NCBI Taxonomy" id="8469"/>
    <lineage>
        <taxon>Eukaryota</taxon>
        <taxon>Metazoa</taxon>
        <taxon>Chordata</taxon>
        <taxon>Craniata</taxon>
        <taxon>Vertebrata</taxon>
        <taxon>Euteleostomi</taxon>
        <taxon>Archelosauria</taxon>
        <taxon>Testudinata</taxon>
        <taxon>Testudines</taxon>
        <taxon>Cryptodira</taxon>
        <taxon>Durocryptodira</taxon>
        <taxon>Americhelydia</taxon>
        <taxon>Chelonioidea</taxon>
        <taxon>Cheloniidae</taxon>
        <taxon>Chelonia</taxon>
    </lineage>
</organism>
<dbReference type="EMBL" id="KB514175">
    <property type="protein sequence ID" value="EMP40325.1"/>
    <property type="molecule type" value="Genomic_DNA"/>
</dbReference>
<proteinExistence type="predicted"/>